<name>A0A0F9VIE3_9ZZZZ</name>
<evidence type="ECO:0000313" key="1">
    <source>
        <dbReference type="EMBL" id="KKN65618.1"/>
    </source>
</evidence>
<comment type="caution">
    <text evidence="1">The sequence shown here is derived from an EMBL/GenBank/DDBJ whole genome shotgun (WGS) entry which is preliminary data.</text>
</comment>
<organism evidence="1">
    <name type="scientific">marine sediment metagenome</name>
    <dbReference type="NCBI Taxonomy" id="412755"/>
    <lineage>
        <taxon>unclassified sequences</taxon>
        <taxon>metagenomes</taxon>
        <taxon>ecological metagenomes</taxon>
    </lineage>
</organism>
<dbReference type="EMBL" id="LAZR01000519">
    <property type="protein sequence ID" value="KKN65618.1"/>
    <property type="molecule type" value="Genomic_DNA"/>
</dbReference>
<accession>A0A0F9VIE3</accession>
<sequence>MRQLLKVNVFFTIEPETEHTPLKGNVLASGDDETDEAAEKEVQKQLETGNEWAWCCVKVTAVWHSTSGTEYSGTACLGCCSYESEKDFRGDYYTELQKEALADLNTKLATIRADLDELTDRETQ</sequence>
<gene>
    <name evidence="1" type="ORF">LCGC14_0479340</name>
</gene>
<proteinExistence type="predicted"/>
<protein>
    <submittedName>
        <fullName evidence="1">Uncharacterized protein</fullName>
    </submittedName>
</protein>
<dbReference type="AlphaFoldDB" id="A0A0F9VIE3"/>
<reference evidence="1" key="1">
    <citation type="journal article" date="2015" name="Nature">
        <title>Complex archaea that bridge the gap between prokaryotes and eukaryotes.</title>
        <authorList>
            <person name="Spang A."/>
            <person name="Saw J.H."/>
            <person name="Jorgensen S.L."/>
            <person name="Zaremba-Niedzwiedzka K."/>
            <person name="Martijn J."/>
            <person name="Lind A.E."/>
            <person name="van Eijk R."/>
            <person name="Schleper C."/>
            <person name="Guy L."/>
            <person name="Ettema T.J."/>
        </authorList>
    </citation>
    <scope>NUCLEOTIDE SEQUENCE</scope>
</reference>